<dbReference type="EMBL" id="JAHRIP010049391">
    <property type="protein sequence ID" value="MEQ2300366.1"/>
    <property type="molecule type" value="Genomic_DNA"/>
</dbReference>
<comment type="caution">
    <text evidence="2">The sequence shown here is derived from an EMBL/GenBank/DDBJ whole genome shotgun (WGS) entry which is preliminary data.</text>
</comment>
<organism evidence="2 3">
    <name type="scientific">Ameca splendens</name>
    <dbReference type="NCBI Taxonomy" id="208324"/>
    <lineage>
        <taxon>Eukaryota</taxon>
        <taxon>Metazoa</taxon>
        <taxon>Chordata</taxon>
        <taxon>Craniata</taxon>
        <taxon>Vertebrata</taxon>
        <taxon>Euteleostomi</taxon>
        <taxon>Actinopterygii</taxon>
        <taxon>Neopterygii</taxon>
        <taxon>Teleostei</taxon>
        <taxon>Neoteleostei</taxon>
        <taxon>Acanthomorphata</taxon>
        <taxon>Ovalentaria</taxon>
        <taxon>Atherinomorphae</taxon>
        <taxon>Cyprinodontiformes</taxon>
        <taxon>Goodeidae</taxon>
        <taxon>Ameca</taxon>
    </lineage>
</organism>
<proteinExistence type="predicted"/>
<evidence type="ECO:0000313" key="3">
    <source>
        <dbReference type="Proteomes" id="UP001469553"/>
    </source>
</evidence>
<sequence length="116" mass="12560">NPSGVFTTHDSSDAAAPSIPHSTTFVTSLPPSRRSSLILLPHSSHELTALVDSGCERDLIDSTLVERLGIRTVQLSTPLRTEALDGKELPRITHPTEPLQLVLSVRCSPNHYTNIA</sequence>
<dbReference type="Gene3D" id="2.40.70.10">
    <property type="entry name" value="Acid Proteases"/>
    <property type="match status" value="1"/>
</dbReference>
<gene>
    <name evidence="2" type="ORF">AMECASPLE_024656</name>
</gene>
<protein>
    <submittedName>
        <fullName evidence="2">Uncharacterized protein</fullName>
    </submittedName>
</protein>
<evidence type="ECO:0000256" key="1">
    <source>
        <dbReference type="SAM" id="MobiDB-lite"/>
    </source>
</evidence>
<accession>A0ABV0Z311</accession>
<feature type="region of interest" description="Disordered" evidence="1">
    <location>
        <begin position="1"/>
        <end position="29"/>
    </location>
</feature>
<feature type="non-terminal residue" evidence="2">
    <location>
        <position position="1"/>
    </location>
</feature>
<dbReference type="InterPro" id="IPR021109">
    <property type="entry name" value="Peptidase_aspartic_dom_sf"/>
</dbReference>
<name>A0ABV0Z311_9TELE</name>
<keyword evidence="3" id="KW-1185">Reference proteome</keyword>
<reference evidence="2 3" key="1">
    <citation type="submission" date="2021-06" db="EMBL/GenBank/DDBJ databases">
        <authorList>
            <person name="Palmer J.M."/>
        </authorList>
    </citation>
    <scope>NUCLEOTIDE SEQUENCE [LARGE SCALE GENOMIC DNA]</scope>
    <source>
        <strain evidence="2 3">AS_MEX2019</strain>
        <tissue evidence="2">Muscle</tissue>
    </source>
</reference>
<dbReference type="Proteomes" id="UP001469553">
    <property type="component" value="Unassembled WGS sequence"/>
</dbReference>
<dbReference type="CDD" id="cd00303">
    <property type="entry name" value="retropepsin_like"/>
    <property type="match status" value="1"/>
</dbReference>
<evidence type="ECO:0000313" key="2">
    <source>
        <dbReference type="EMBL" id="MEQ2300366.1"/>
    </source>
</evidence>